<evidence type="ECO:0000313" key="10">
    <source>
        <dbReference type="Proteomes" id="UP000309061"/>
    </source>
</evidence>
<evidence type="ECO:0000256" key="4">
    <source>
        <dbReference type="ARBA" id="ARBA00023157"/>
    </source>
</evidence>
<keyword evidence="6" id="KW-0812">Transmembrane</keyword>
<keyword evidence="1" id="KW-0245">EGF-like domain</keyword>
<reference evidence="9 10" key="1">
    <citation type="submission" date="2019-11" db="EMBL/GenBank/DDBJ databases">
        <title>The genome sequence of Methylocystis heyeri.</title>
        <authorList>
            <person name="Oshkin I.Y."/>
            <person name="Miroshnikov K."/>
            <person name="Dedysh S.N."/>
        </authorList>
    </citation>
    <scope>NUCLEOTIDE SEQUENCE [LARGE SCALE GENOMIC DNA]</scope>
    <source>
        <strain evidence="9 10">H2</strain>
    </source>
</reference>
<dbReference type="SUPFAM" id="SSF51445">
    <property type="entry name" value="(Trans)glycosidases"/>
    <property type="match status" value="1"/>
</dbReference>
<dbReference type="Pfam" id="PF25021">
    <property type="entry name" value="TEN_NHL"/>
    <property type="match status" value="1"/>
</dbReference>
<evidence type="ECO:0000256" key="3">
    <source>
        <dbReference type="ARBA" id="ARBA00022801"/>
    </source>
</evidence>
<organism evidence="9 10">
    <name type="scientific">Methylocystis heyeri</name>
    <dbReference type="NCBI Taxonomy" id="391905"/>
    <lineage>
        <taxon>Bacteria</taxon>
        <taxon>Pseudomonadati</taxon>
        <taxon>Pseudomonadota</taxon>
        <taxon>Alphaproteobacteria</taxon>
        <taxon>Hyphomicrobiales</taxon>
        <taxon>Methylocystaceae</taxon>
        <taxon>Methylocystis</taxon>
    </lineage>
</organism>
<feature type="domain" description="Glycoside hydrolase family 5" evidence="7">
    <location>
        <begin position="425"/>
        <end position="723"/>
    </location>
</feature>
<dbReference type="Gene3D" id="2.120.10.30">
    <property type="entry name" value="TolB, C-terminal domain"/>
    <property type="match status" value="3"/>
</dbReference>
<dbReference type="EMBL" id="CP046052">
    <property type="protein sequence ID" value="QGM45488.1"/>
    <property type="molecule type" value="Genomic_DNA"/>
</dbReference>
<evidence type="ECO:0000256" key="1">
    <source>
        <dbReference type="ARBA" id="ARBA00022536"/>
    </source>
</evidence>
<dbReference type="GO" id="GO:0004553">
    <property type="term" value="F:hydrolase activity, hydrolyzing O-glycosyl compounds"/>
    <property type="evidence" value="ECO:0007669"/>
    <property type="project" value="InterPro"/>
</dbReference>
<dbReference type="SUPFAM" id="SSF101898">
    <property type="entry name" value="NHL repeat"/>
    <property type="match status" value="1"/>
</dbReference>
<dbReference type="InterPro" id="IPR001547">
    <property type="entry name" value="Glyco_hydro_5"/>
</dbReference>
<dbReference type="InterPro" id="IPR051216">
    <property type="entry name" value="Teneurin"/>
</dbReference>
<accession>A0A6B8KG27</accession>
<protein>
    <submittedName>
        <fullName evidence="9">Cellulase family glycosylhydrolase</fullName>
    </submittedName>
</protein>
<dbReference type="InterPro" id="IPR056822">
    <property type="entry name" value="TEN_NHL"/>
</dbReference>
<evidence type="ECO:0000256" key="6">
    <source>
        <dbReference type="SAM" id="Phobius"/>
    </source>
</evidence>
<evidence type="ECO:0000256" key="5">
    <source>
        <dbReference type="ARBA" id="ARBA00023295"/>
    </source>
</evidence>
<evidence type="ECO:0000313" key="9">
    <source>
        <dbReference type="EMBL" id="QGM45488.1"/>
    </source>
</evidence>
<evidence type="ECO:0000259" key="7">
    <source>
        <dbReference type="Pfam" id="PF00150"/>
    </source>
</evidence>
<keyword evidence="6" id="KW-1133">Transmembrane helix</keyword>
<evidence type="ECO:0000259" key="8">
    <source>
        <dbReference type="Pfam" id="PF25021"/>
    </source>
</evidence>
<dbReference type="OrthoDB" id="30052at2"/>
<dbReference type="Pfam" id="PF00150">
    <property type="entry name" value="Cellulase"/>
    <property type="match status" value="1"/>
</dbReference>
<feature type="transmembrane region" description="Helical" evidence="6">
    <location>
        <begin position="6"/>
        <end position="28"/>
    </location>
</feature>
<dbReference type="Proteomes" id="UP000309061">
    <property type="component" value="Chromosome"/>
</dbReference>
<gene>
    <name evidence="9" type="ORF">H2LOC_007145</name>
</gene>
<dbReference type="AlphaFoldDB" id="A0A6B8KG27"/>
<feature type="domain" description="Teneurin NHL" evidence="8">
    <location>
        <begin position="237"/>
        <end position="301"/>
    </location>
</feature>
<name>A0A6B8KG27_9HYPH</name>
<dbReference type="InterPro" id="IPR017853">
    <property type="entry name" value="GH"/>
</dbReference>
<keyword evidence="2" id="KW-0677">Repeat</keyword>
<dbReference type="KEGG" id="mhey:H2LOC_007145"/>
<dbReference type="InterPro" id="IPR011042">
    <property type="entry name" value="6-blade_b-propeller_TolB-like"/>
</dbReference>
<sequence length="770" mass="78838">MESGPSAIWLFGRYCVRLIIISALEIVMFFKNGPFAAACVLAVGWLASGFGAALAGDGRIATIAGTGLPGYSGDGGASATAQLHLPIRAVSSLDGGILIADEANNVVRKIRPDGTIHTIAGIVGLPGFSGDGGPATSARLNGPTGVASLPDGGFMIADRLNHRIRRVSPSGVITTIAGNGSACANPAGHCGDGGPAVAAHLNRPNRVLPLPDGSFLITEDGGDKVRKVSASGTITRVAGDGVRCGLSTAPCGDGGPAVLARLNMPDGIALLPDGGIAISDSGDNRIRAVSTSGVITTIAGNGVAGSWGENIAATSANLNAPSSVAAAADGTIVIADTYSHLVRAVKNGVIHTLAGTADSPCPSAVSACGDGGAATSAQLNMPFDASVTPDGYVLVADWRDNRIRRVNSSLGGSPTVAVNGRRLVNGAGQPVQLRGTNRAIYESRCIYDNSGFPDGPDDQASVTAMLPWKMTTVRITLNEDCWLGINGLPAGGDVTGYRNAVAAYVDLLRNDGFYVVVEAHVSAPGVFQSTQIDYMPDADHMPDFWRSVAATFRSDHGIIFDLINEVGMASWNDPHPTPAGQWACWRDGCTLDSVYGGRFAAAGVQSLVNAIRSQGATQPIVLGGLSYNSDLSQLLAYLPADPQGQLIASAHIYDFGVGNGIDGMFTGQLEPIAAVLPVMLGELGEQYCDSGSAGYTSHALSLIDGETAKGNVFGVLGWTWNAKTATSTGWNCPTDAFGNGGPLMIRDYAGTPTVMGGVFSAWFAAKAGAP</sequence>
<dbReference type="PANTHER" id="PTHR11219">
    <property type="entry name" value="TENEURIN AND N-ACETYLGLUCOSAMINE-1-PHOSPHODIESTER ALPHA-N-ACETYLGLUCOSAMINIDASE"/>
    <property type="match status" value="1"/>
</dbReference>
<evidence type="ECO:0000256" key="2">
    <source>
        <dbReference type="ARBA" id="ARBA00022737"/>
    </source>
</evidence>
<keyword evidence="10" id="KW-1185">Reference proteome</keyword>
<keyword evidence="3 9" id="KW-0378">Hydrolase</keyword>
<feature type="transmembrane region" description="Helical" evidence="6">
    <location>
        <begin position="35"/>
        <end position="55"/>
    </location>
</feature>
<keyword evidence="4" id="KW-1015">Disulfide bond</keyword>
<dbReference type="PANTHER" id="PTHR11219:SF69">
    <property type="entry name" value="TENEURIN-A"/>
    <property type="match status" value="1"/>
</dbReference>
<proteinExistence type="predicted"/>
<dbReference type="GO" id="GO:0000272">
    <property type="term" value="P:polysaccharide catabolic process"/>
    <property type="evidence" value="ECO:0007669"/>
    <property type="project" value="InterPro"/>
</dbReference>
<keyword evidence="6" id="KW-0472">Membrane</keyword>
<keyword evidence="5" id="KW-0326">Glycosidase</keyword>
<dbReference type="Gene3D" id="3.20.20.80">
    <property type="entry name" value="Glycosidases"/>
    <property type="match status" value="1"/>
</dbReference>